<evidence type="ECO:0000259" key="7">
    <source>
        <dbReference type="PROSITE" id="PS50011"/>
    </source>
</evidence>
<dbReference type="GO" id="GO:0016020">
    <property type="term" value="C:membrane"/>
    <property type="evidence" value="ECO:0007669"/>
    <property type="project" value="TreeGrafter"/>
</dbReference>
<dbReference type="AlphaFoldDB" id="A0A2U1J9V2"/>
<dbReference type="EMBL" id="MBFU01000136">
    <property type="protein sequence ID" value="PWA01743.1"/>
    <property type="molecule type" value="Genomic_DNA"/>
</dbReference>
<dbReference type="PANTHER" id="PTHR24348:SF22">
    <property type="entry name" value="NON-SPECIFIC SERINE_THREONINE PROTEIN KINASE"/>
    <property type="match status" value="1"/>
</dbReference>
<dbReference type="SMART" id="SM00220">
    <property type="entry name" value="S_TKc"/>
    <property type="match status" value="1"/>
</dbReference>
<dbReference type="PROSITE" id="PS50011">
    <property type="entry name" value="PROTEIN_KINASE_DOM"/>
    <property type="match status" value="1"/>
</dbReference>
<gene>
    <name evidence="8" type="ORF">BB558_002158</name>
</gene>
<name>A0A2U1J9V2_SMIAN</name>
<keyword evidence="9" id="KW-1185">Reference proteome</keyword>
<feature type="compositionally biased region" description="Polar residues" evidence="6">
    <location>
        <begin position="322"/>
        <end position="337"/>
    </location>
</feature>
<dbReference type="SUPFAM" id="SSF56112">
    <property type="entry name" value="Protein kinase-like (PK-like)"/>
    <property type="match status" value="1"/>
</dbReference>
<reference evidence="8 9" key="1">
    <citation type="journal article" date="2018" name="MBio">
        <title>Comparative Genomics Reveals the Core Gene Toolbox for the Fungus-Insect Symbiosis.</title>
        <authorList>
            <person name="Wang Y."/>
            <person name="Stata M."/>
            <person name="Wang W."/>
            <person name="Stajich J.E."/>
            <person name="White M.M."/>
            <person name="Moncalvo J.M."/>
        </authorList>
    </citation>
    <scope>NUCLEOTIDE SEQUENCE [LARGE SCALE GENOMIC DNA]</scope>
    <source>
        <strain evidence="8 9">AUS-126-30</strain>
    </source>
</reference>
<sequence>MLSLPSNCSKSGNIFSSYNKQYKLAAVLGKGSYGPLYLAKQTLGKSSYHVIKCLTKSGHKVTDFHLKEIELMKKLTGHKNIIALEFICETPTSFYIGMEHCCHGDLYDAITKPQNDHPYPSITGNFEVIKHIFLEILEGVIYSHGNSVYHRDLKPENVLIGRNGTVKIADFGLATSNFWSDEYGCGSSFYMSPELQDKHFCAKNKFFSCYSSQDTSNPIYCSPFADIWSLGVIFINLIFGRNPWKTATMSDPTFKEFTKNPKILLYLFPLSKTGYNICISMLQLDPSKRASASTIHKLVSNATDFFNKPKNMTPKITKNENTKPQNIIDSETPNSNRYPNTNNIIQTPQEQQPFYSIEAAPNYQNPKPILYPPPIQNNKCENIPNINIKNPNLNYFNDKQF</sequence>
<evidence type="ECO:0000313" key="8">
    <source>
        <dbReference type="EMBL" id="PWA01743.1"/>
    </source>
</evidence>
<dbReference type="GO" id="GO:0005776">
    <property type="term" value="C:autophagosome"/>
    <property type="evidence" value="ECO:0007669"/>
    <property type="project" value="TreeGrafter"/>
</dbReference>
<keyword evidence="4" id="KW-0418">Kinase</keyword>
<dbReference type="Gene3D" id="1.10.510.10">
    <property type="entry name" value="Transferase(Phosphotransferase) domain 1"/>
    <property type="match status" value="1"/>
</dbReference>
<keyword evidence="5" id="KW-0067">ATP-binding</keyword>
<keyword evidence="3" id="KW-0547">Nucleotide-binding</keyword>
<evidence type="ECO:0000256" key="1">
    <source>
        <dbReference type="ARBA" id="ARBA00012513"/>
    </source>
</evidence>
<organism evidence="8 9">
    <name type="scientific">Smittium angustum</name>
    <dbReference type="NCBI Taxonomy" id="133377"/>
    <lineage>
        <taxon>Eukaryota</taxon>
        <taxon>Fungi</taxon>
        <taxon>Fungi incertae sedis</taxon>
        <taxon>Zoopagomycota</taxon>
        <taxon>Kickxellomycotina</taxon>
        <taxon>Harpellomycetes</taxon>
        <taxon>Harpellales</taxon>
        <taxon>Legeriomycetaceae</taxon>
        <taxon>Smittium</taxon>
    </lineage>
</organism>
<evidence type="ECO:0000256" key="3">
    <source>
        <dbReference type="ARBA" id="ARBA00022741"/>
    </source>
</evidence>
<dbReference type="Proteomes" id="UP000245591">
    <property type="component" value="Unassembled WGS sequence"/>
</dbReference>
<dbReference type="InterPro" id="IPR045269">
    <property type="entry name" value="Atg1-like"/>
</dbReference>
<feature type="domain" description="Protein kinase" evidence="7">
    <location>
        <begin position="22"/>
        <end position="306"/>
    </location>
</feature>
<evidence type="ECO:0000313" key="9">
    <source>
        <dbReference type="Proteomes" id="UP000245591"/>
    </source>
</evidence>
<dbReference type="InterPro" id="IPR011009">
    <property type="entry name" value="Kinase-like_dom_sf"/>
</dbReference>
<evidence type="ECO:0000256" key="2">
    <source>
        <dbReference type="ARBA" id="ARBA00022679"/>
    </source>
</evidence>
<dbReference type="GO" id="GO:0005829">
    <property type="term" value="C:cytosol"/>
    <property type="evidence" value="ECO:0007669"/>
    <property type="project" value="TreeGrafter"/>
</dbReference>
<feature type="region of interest" description="Disordered" evidence="6">
    <location>
        <begin position="310"/>
        <end position="337"/>
    </location>
</feature>
<dbReference type="InterPro" id="IPR008271">
    <property type="entry name" value="Ser/Thr_kinase_AS"/>
</dbReference>
<dbReference type="PROSITE" id="PS00108">
    <property type="entry name" value="PROTEIN_KINASE_ST"/>
    <property type="match status" value="1"/>
</dbReference>
<comment type="caution">
    <text evidence="8">The sequence shown here is derived from an EMBL/GenBank/DDBJ whole genome shotgun (WGS) entry which is preliminary data.</text>
</comment>
<dbReference type="GO" id="GO:0005524">
    <property type="term" value="F:ATP binding"/>
    <property type="evidence" value="ECO:0007669"/>
    <property type="project" value="UniProtKB-KW"/>
</dbReference>
<proteinExistence type="predicted"/>
<dbReference type="GO" id="GO:0010506">
    <property type="term" value="P:regulation of autophagy"/>
    <property type="evidence" value="ECO:0007669"/>
    <property type="project" value="InterPro"/>
</dbReference>
<dbReference type="GO" id="GO:0004674">
    <property type="term" value="F:protein serine/threonine kinase activity"/>
    <property type="evidence" value="ECO:0007669"/>
    <property type="project" value="UniProtKB-EC"/>
</dbReference>
<dbReference type="Pfam" id="PF00069">
    <property type="entry name" value="Pkinase"/>
    <property type="match status" value="1"/>
</dbReference>
<evidence type="ECO:0000256" key="4">
    <source>
        <dbReference type="ARBA" id="ARBA00022777"/>
    </source>
</evidence>
<dbReference type="GO" id="GO:0000407">
    <property type="term" value="C:phagophore assembly site"/>
    <property type="evidence" value="ECO:0007669"/>
    <property type="project" value="TreeGrafter"/>
</dbReference>
<dbReference type="InterPro" id="IPR000719">
    <property type="entry name" value="Prot_kinase_dom"/>
</dbReference>
<accession>A0A2U1J9V2</accession>
<dbReference type="PANTHER" id="PTHR24348">
    <property type="entry name" value="SERINE/THREONINE-PROTEIN KINASE UNC-51-RELATED"/>
    <property type="match status" value="1"/>
</dbReference>
<dbReference type="EC" id="2.7.11.1" evidence="1"/>
<evidence type="ECO:0000256" key="6">
    <source>
        <dbReference type="SAM" id="MobiDB-lite"/>
    </source>
</evidence>
<evidence type="ECO:0000256" key="5">
    <source>
        <dbReference type="ARBA" id="ARBA00022840"/>
    </source>
</evidence>
<keyword evidence="2" id="KW-0808">Transferase</keyword>
<protein>
    <recommendedName>
        <fullName evidence="1">non-specific serine/threonine protein kinase</fullName>
        <ecNumber evidence="1">2.7.11.1</ecNumber>
    </recommendedName>
</protein>
<dbReference type="GO" id="GO:0000045">
    <property type="term" value="P:autophagosome assembly"/>
    <property type="evidence" value="ECO:0007669"/>
    <property type="project" value="TreeGrafter"/>
</dbReference>